<dbReference type="EMBL" id="JAENHO010000031">
    <property type="protein sequence ID" value="MBL7262311.1"/>
    <property type="molecule type" value="Genomic_DNA"/>
</dbReference>
<sequence>MLVLSSALAAVVGCPKSVDTPESVVNRDPRVGGRLFAATSPFNQVIPTNPQLDPRSADYVKLMNRSKKEKGFVLSVKEWTVPAYFAKPATMRHDVLILGQPPGAHYDRAFVHDVVRIMRGVPIPDNAQPDPMDDAHLTVIDPANGCEYDLYGAKRTAKGWTALWANATSTPESGIYPYGLSSRATGFSPLAGVIWPAELRNGRIDHALVFAYPYTRSGGPVYPATASDGKTNLAAALPQGARVQLDPTLDLDTLRLSPYERTIAETLQRYGMYLGDTGGALALYAVNPQSFKLNPYAGTLPDDPLVFLDRIPVERFRVLRTGSQTAQTPLAVVPSPCAQIEVLG</sequence>
<comment type="caution">
    <text evidence="1">The sequence shown here is derived from an EMBL/GenBank/DDBJ whole genome shotgun (WGS) entry which is preliminary data.</text>
</comment>
<protein>
    <recommendedName>
        <fullName evidence="3">Lipoprotein</fullName>
    </recommendedName>
</protein>
<evidence type="ECO:0000313" key="1">
    <source>
        <dbReference type="EMBL" id="MBL7262311.1"/>
    </source>
</evidence>
<accession>A0ABS1W6G8</accession>
<dbReference type="RefSeq" id="WP_203078856.1">
    <property type="nucleotide sequence ID" value="NZ_JAENHO010000031.1"/>
</dbReference>
<proteinExistence type="predicted"/>
<evidence type="ECO:0008006" key="3">
    <source>
        <dbReference type="Google" id="ProtNLM"/>
    </source>
</evidence>
<reference evidence="1 2" key="1">
    <citation type="submission" date="2021-01" db="EMBL/GenBank/DDBJ databases">
        <title>Actinoplanes sp. nov. LDG1-01 isolated from lichen.</title>
        <authorList>
            <person name="Saeng-In P."/>
            <person name="Phongsopitanun W."/>
            <person name="Kanchanasin P."/>
            <person name="Yuki M."/>
            <person name="Kudo T."/>
            <person name="Ohkuma M."/>
            <person name="Tanasupawat S."/>
        </authorList>
    </citation>
    <scope>NUCLEOTIDE SEQUENCE [LARGE SCALE GENOMIC DNA]</scope>
    <source>
        <strain evidence="1 2">LDG1-01</strain>
    </source>
</reference>
<keyword evidence="2" id="KW-1185">Reference proteome</keyword>
<evidence type="ECO:0000313" key="2">
    <source>
        <dbReference type="Proteomes" id="UP000598996"/>
    </source>
</evidence>
<organism evidence="1 2">
    <name type="scientific">Paractinoplanes lichenicola</name>
    <dbReference type="NCBI Taxonomy" id="2802976"/>
    <lineage>
        <taxon>Bacteria</taxon>
        <taxon>Bacillati</taxon>
        <taxon>Actinomycetota</taxon>
        <taxon>Actinomycetes</taxon>
        <taxon>Micromonosporales</taxon>
        <taxon>Micromonosporaceae</taxon>
        <taxon>Paractinoplanes</taxon>
    </lineage>
</organism>
<name>A0ABS1W6G8_9ACTN</name>
<dbReference type="Proteomes" id="UP000598996">
    <property type="component" value="Unassembled WGS sequence"/>
</dbReference>
<gene>
    <name evidence="1" type="ORF">JKJ07_49385</name>
</gene>